<organism evidence="4 5">
    <name type="scientific">Ditylenchus dipsaci</name>
    <dbReference type="NCBI Taxonomy" id="166011"/>
    <lineage>
        <taxon>Eukaryota</taxon>
        <taxon>Metazoa</taxon>
        <taxon>Ecdysozoa</taxon>
        <taxon>Nematoda</taxon>
        <taxon>Chromadorea</taxon>
        <taxon>Rhabditida</taxon>
        <taxon>Tylenchina</taxon>
        <taxon>Tylenchomorpha</taxon>
        <taxon>Sphaerularioidea</taxon>
        <taxon>Anguinidae</taxon>
        <taxon>Anguininae</taxon>
        <taxon>Ditylenchus</taxon>
    </lineage>
</organism>
<evidence type="ECO:0000256" key="1">
    <source>
        <dbReference type="ARBA" id="ARBA00022741"/>
    </source>
</evidence>
<evidence type="ECO:0000313" key="5">
    <source>
        <dbReference type="WBParaSite" id="jg19262"/>
    </source>
</evidence>
<dbReference type="PANTHER" id="PTHR48103">
    <property type="entry name" value="MIDASIN-RELATED"/>
    <property type="match status" value="1"/>
</dbReference>
<name>A0A915DF54_9BILA</name>
<protein>
    <submittedName>
        <fullName evidence="5">Midasin AAA lid domain-containing protein</fullName>
    </submittedName>
</protein>
<dbReference type="WBParaSite" id="jg19262">
    <property type="protein sequence ID" value="jg19262"/>
    <property type="gene ID" value="jg19262"/>
</dbReference>
<evidence type="ECO:0000256" key="2">
    <source>
        <dbReference type="ARBA" id="ARBA00022840"/>
    </source>
</evidence>
<sequence>MSSEGNLNLLRDYPYAVNLQPLTNEEHSQILSMRFPNLVVIKEKVLTVFNVVCEKMKSSCSKSDRQLNSSDLFRLCNRLNSLDDLSDNVRLLHEFLDVWVMHLANMELRTAVAQVIAQALSITEQQLAFVMNMRRPDIELQDKVIVVGRTRLTRHLDRKKQTHSYGLTRGYSQLIEQIATCVGGKELGKQYYYRERRGSGKPV</sequence>
<dbReference type="PANTHER" id="PTHR48103:SF2">
    <property type="entry name" value="MIDASIN"/>
    <property type="match status" value="1"/>
</dbReference>
<dbReference type="GO" id="GO:0005634">
    <property type="term" value="C:nucleus"/>
    <property type="evidence" value="ECO:0007669"/>
    <property type="project" value="TreeGrafter"/>
</dbReference>
<dbReference type="Proteomes" id="UP000887574">
    <property type="component" value="Unplaced"/>
</dbReference>
<accession>A0A915DF54</accession>
<feature type="domain" description="Midasin AAA lid" evidence="3">
    <location>
        <begin position="29"/>
        <end position="122"/>
    </location>
</feature>
<keyword evidence="4" id="KW-1185">Reference proteome</keyword>
<keyword evidence="1" id="KW-0547">Nucleotide-binding</keyword>
<evidence type="ECO:0000313" key="4">
    <source>
        <dbReference type="Proteomes" id="UP000887574"/>
    </source>
</evidence>
<keyword evidence="2" id="KW-0067">ATP-binding</keyword>
<reference evidence="5" key="1">
    <citation type="submission" date="2022-11" db="UniProtKB">
        <authorList>
            <consortium name="WormBaseParasite"/>
        </authorList>
    </citation>
    <scope>IDENTIFICATION</scope>
</reference>
<dbReference type="GO" id="GO:0000027">
    <property type="term" value="P:ribosomal large subunit assembly"/>
    <property type="evidence" value="ECO:0007669"/>
    <property type="project" value="TreeGrafter"/>
</dbReference>
<dbReference type="InterPro" id="IPR040848">
    <property type="entry name" value="AAA_lid_7"/>
</dbReference>
<dbReference type="GO" id="GO:0000055">
    <property type="term" value="P:ribosomal large subunit export from nucleus"/>
    <property type="evidence" value="ECO:0007669"/>
    <property type="project" value="TreeGrafter"/>
</dbReference>
<dbReference type="Pfam" id="PF17867">
    <property type="entry name" value="AAA_lid_7"/>
    <property type="match status" value="1"/>
</dbReference>
<dbReference type="GO" id="GO:0030687">
    <property type="term" value="C:preribosome, large subunit precursor"/>
    <property type="evidence" value="ECO:0007669"/>
    <property type="project" value="TreeGrafter"/>
</dbReference>
<dbReference type="AlphaFoldDB" id="A0A915DF54"/>
<proteinExistence type="predicted"/>
<dbReference type="GO" id="GO:0005524">
    <property type="term" value="F:ATP binding"/>
    <property type="evidence" value="ECO:0007669"/>
    <property type="project" value="UniProtKB-KW"/>
</dbReference>
<evidence type="ECO:0000259" key="3">
    <source>
        <dbReference type="Pfam" id="PF17867"/>
    </source>
</evidence>